<dbReference type="InterPro" id="IPR022521">
    <property type="entry name" value="Rv3660c"/>
</dbReference>
<feature type="domain" description="Rv3660c-like CheY-like N-terminal" evidence="1">
    <location>
        <begin position="23"/>
        <end position="118"/>
    </location>
</feature>
<keyword evidence="3" id="KW-1185">Reference proteome</keyword>
<comment type="caution">
    <text evidence="2">The sequence shown here is derived from an EMBL/GenBank/DDBJ whole genome shotgun (WGS) entry which is preliminary data.</text>
</comment>
<dbReference type="Pfam" id="PF26563">
    <property type="entry name" value="Rv3660c_N"/>
    <property type="match status" value="1"/>
</dbReference>
<evidence type="ECO:0000313" key="2">
    <source>
        <dbReference type="EMBL" id="TDK25465.1"/>
    </source>
</evidence>
<reference evidence="2 3" key="1">
    <citation type="submission" date="2019-03" db="EMBL/GenBank/DDBJ databases">
        <title>Arthrobacter sp. nov., an bacterium isolated from biocrust in Mu Us Desert.</title>
        <authorList>
            <person name="Lixiong L."/>
        </authorList>
    </citation>
    <scope>NUCLEOTIDE SEQUENCE [LARGE SCALE GENOMIC DNA]</scope>
    <source>
        <strain evidence="2 3">SLN-3</strain>
    </source>
</reference>
<dbReference type="OrthoDB" id="3252838at2"/>
<dbReference type="Proteomes" id="UP000295411">
    <property type="component" value="Unassembled WGS sequence"/>
</dbReference>
<dbReference type="Gene3D" id="3.40.50.300">
    <property type="entry name" value="P-loop containing nucleotide triphosphate hydrolases"/>
    <property type="match status" value="1"/>
</dbReference>
<organism evidence="2 3">
    <name type="scientific">Arthrobacter crusticola</name>
    <dbReference type="NCBI Taxonomy" id="2547960"/>
    <lineage>
        <taxon>Bacteria</taxon>
        <taxon>Bacillati</taxon>
        <taxon>Actinomycetota</taxon>
        <taxon>Actinomycetes</taxon>
        <taxon>Micrococcales</taxon>
        <taxon>Micrococcaceae</taxon>
        <taxon>Arthrobacter</taxon>
    </lineage>
</organism>
<dbReference type="NCBIfam" id="TIGR03815">
    <property type="entry name" value="CpaE_hom_Actino"/>
    <property type="match status" value="1"/>
</dbReference>
<dbReference type="InterPro" id="IPR059050">
    <property type="entry name" value="Rv3660c_N"/>
</dbReference>
<dbReference type="RefSeq" id="WP_133403731.1">
    <property type="nucleotide sequence ID" value="NZ_SMTK01000003.1"/>
</dbReference>
<dbReference type="EMBL" id="SMTK01000003">
    <property type="protein sequence ID" value="TDK25465.1"/>
    <property type="molecule type" value="Genomic_DNA"/>
</dbReference>
<evidence type="ECO:0000259" key="1">
    <source>
        <dbReference type="Pfam" id="PF26563"/>
    </source>
</evidence>
<accession>A0A4R5TWE9</accession>
<dbReference type="SUPFAM" id="SSF52540">
    <property type="entry name" value="P-loop containing nucleoside triphosphate hydrolases"/>
    <property type="match status" value="1"/>
</dbReference>
<dbReference type="InterPro" id="IPR027417">
    <property type="entry name" value="P-loop_NTPase"/>
</dbReference>
<proteinExistence type="predicted"/>
<evidence type="ECO:0000313" key="3">
    <source>
        <dbReference type="Proteomes" id="UP000295411"/>
    </source>
</evidence>
<protein>
    <recommendedName>
        <fullName evidence="1">Rv3660c-like CheY-like N-terminal domain-containing protein</fullName>
    </recommendedName>
</protein>
<name>A0A4R5TWE9_9MICC</name>
<gene>
    <name evidence="2" type="ORF">E2F48_09400</name>
</gene>
<sequence length="355" mass="35654">MTERRSWTPAGSEDQRVVLVGAAQALRDEAARVAAAAGVALIVASSVPEALRHSPSVLLLAPDAGGGGLPHGCPVILVGLREEEDAVWSAAAARGAGRVAILPQAAGWLAEHLGRARSAAAGPVLGVLGAAGGAGASTLSCWLADGAASTGAATLLVDGDPLGGGIELALGDAAAGLRWRDLDRVRGALNPAQFAAALPRPAGFSLLSHGPFRSAPVGASSAAGPVLDAARQAFQLTVVDLGTAGGLDDALLACCGSVVLLVPARLRPVAAAAALLPRFSPTPVHLVLRGPVRGGLLPHRVAEVLEVPEPAFLPHLSGVPAAEAQGRLLDRGRQRSIRRVCRGILETALDGRDAA</sequence>
<dbReference type="AlphaFoldDB" id="A0A4R5TWE9"/>